<gene>
    <name evidence="1" type="ORF">LBBP_04111</name>
</gene>
<evidence type="ECO:0000313" key="1">
    <source>
        <dbReference type="EMBL" id="ALO28249.1"/>
    </source>
</evidence>
<name>A0A0S2IX86_LEPBO</name>
<dbReference type="EMBL" id="CP012030">
    <property type="protein sequence ID" value="ALO28249.1"/>
    <property type="molecule type" value="Genomic_DNA"/>
</dbReference>
<dbReference type="Proteomes" id="UP000058857">
    <property type="component" value="Chromosome 2"/>
</dbReference>
<evidence type="ECO:0000313" key="2">
    <source>
        <dbReference type="Proteomes" id="UP000058857"/>
    </source>
</evidence>
<organism evidence="1">
    <name type="scientific">Leptospira borgpetersenii serovar Ballum</name>
    <dbReference type="NCBI Taxonomy" id="280505"/>
    <lineage>
        <taxon>Bacteria</taxon>
        <taxon>Pseudomonadati</taxon>
        <taxon>Spirochaetota</taxon>
        <taxon>Spirochaetia</taxon>
        <taxon>Leptospirales</taxon>
        <taxon>Leptospiraceae</taxon>
        <taxon>Leptospira</taxon>
    </lineage>
</organism>
<protein>
    <recommendedName>
        <fullName evidence="3">STAS domain protein</fullName>
    </recommendedName>
</protein>
<dbReference type="PATRIC" id="fig|280505.15.peg.4001"/>
<accession>A0A0S2IX86</accession>
<dbReference type="AlphaFoldDB" id="A0A0S2IX86"/>
<evidence type="ECO:0008006" key="3">
    <source>
        <dbReference type="Google" id="ProtNLM"/>
    </source>
</evidence>
<proteinExistence type="predicted"/>
<reference evidence="1 2" key="1">
    <citation type="journal article" date="2015" name="PLoS Negl. Trop. Dis.">
        <title>Distribution of Plasmids in Distinct Leptospira Pathogenic Species.</title>
        <authorList>
            <person name="Wang Y."/>
            <person name="Zhuang X."/>
            <person name="Zhong Y."/>
            <person name="Zhang C."/>
            <person name="Zhang Y."/>
            <person name="Zeng L."/>
            <person name="Zhu Y."/>
            <person name="He P."/>
            <person name="Dong K."/>
            <person name="Pal U."/>
            <person name="Guo X."/>
            <person name="Qin J."/>
        </authorList>
    </citation>
    <scope>NUCLEOTIDE SEQUENCE [LARGE SCALE GENOMIC DNA]</scope>
    <source>
        <strain evidence="1 2">56604</strain>
    </source>
</reference>
<sequence length="153" mass="17810">MRVPMQVSNEFVAFNVHGIDIKVMLIKLSGIVDNRSIMNVRDVILSILDEFTELYILDLNEIENEEFINLTNFRKMLSDSIRTNHNCIILSKCKKLELWIENYSVFNGVYLAKNDTELIQILNEKVPNDVFLGDANDEPDIRLHLDYLIKDGY</sequence>